<evidence type="ECO:0000259" key="2">
    <source>
        <dbReference type="Pfam" id="PF18962"/>
    </source>
</evidence>
<dbReference type="RefSeq" id="WP_258540290.1">
    <property type="nucleotide sequence ID" value="NZ_OU015584.1"/>
</dbReference>
<dbReference type="AlphaFoldDB" id="A0A916JIV3"/>
<keyword evidence="1" id="KW-0732">Signal</keyword>
<sequence>MIKVFFFLLLIIPVIISGQGSFAPGAGQPGTSAIHKDSSVFVGWATNCTTSRGPQNIAISGSPVTTLGDDYMATGMSGANGTVTLGDGGEAILTFDYPIINGAGWDFAVFENSFDGLFLELAYVEVSSDGVNYFRFPSTSEVQDTIQTASYGNTDPTMINNLAGKYKAGYGTPFDLEELSGTPGLNVDSVTHVKVIDVIGTIDEAFASYDQYGNKINDPYPTDFAAGGFDLDAVGVIHQDLAASARTHDISFVIYPSVVEDQLNISCTSQKLGSIMIFSLDGRIILSQDVLAPNKTIQLSHLGSGSYIVRTQFGSAQFFKR</sequence>
<evidence type="ECO:0000313" key="4">
    <source>
        <dbReference type="Proteomes" id="UP000683507"/>
    </source>
</evidence>
<dbReference type="Proteomes" id="UP000683507">
    <property type="component" value="Chromosome"/>
</dbReference>
<dbReference type="Pfam" id="PF18962">
    <property type="entry name" value="Por_Secre_tail"/>
    <property type="match status" value="1"/>
</dbReference>
<name>A0A916JIV3_9FLAO</name>
<dbReference type="NCBIfam" id="TIGR04183">
    <property type="entry name" value="Por_Secre_tail"/>
    <property type="match status" value="1"/>
</dbReference>
<dbReference type="KEGG" id="ptan:CRYO30217_00044"/>
<evidence type="ECO:0000313" key="3">
    <source>
        <dbReference type="EMBL" id="CAG5076289.1"/>
    </source>
</evidence>
<accession>A0A916JIV3</accession>
<feature type="domain" description="Secretion system C-terminal sorting" evidence="2">
    <location>
        <begin position="254"/>
        <end position="318"/>
    </location>
</feature>
<dbReference type="InterPro" id="IPR026444">
    <property type="entry name" value="Secre_tail"/>
</dbReference>
<protein>
    <recommendedName>
        <fullName evidence="2">Secretion system C-terminal sorting domain-containing protein</fullName>
    </recommendedName>
</protein>
<proteinExistence type="predicted"/>
<evidence type="ECO:0000256" key="1">
    <source>
        <dbReference type="ARBA" id="ARBA00022729"/>
    </source>
</evidence>
<keyword evidence="4" id="KW-1185">Reference proteome</keyword>
<dbReference type="EMBL" id="OU015584">
    <property type="protein sequence ID" value="CAG5076289.1"/>
    <property type="molecule type" value="Genomic_DNA"/>
</dbReference>
<gene>
    <name evidence="3" type="ORF">CRYO30217_00044</name>
</gene>
<reference evidence="3" key="1">
    <citation type="submission" date="2021-04" db="EMBL/GenBank/DDBJ databases">
        <authorList>
            <person name="Rodrigo-Torres L."/>
            <person name="Arahal R. D."/>
            <person name="Lucena T."/>
        </authorList>
    </citation>
    <scope>NUCLEOTIDE SEQUENCE</scope>
    <source>
        <strain evidence="3">AS29M-1</strain>
    </source>
</reference>
<organism evidence="3 4">
    <name type="scientific">Parvicella tangerina</name>
    <dbReference type="NCBI Taxonomy" id="2829795"/>
    <lineage>
        <taxon>Bacteria</taxon>
        <taxon>Pseudomonadati</taxon>
        <taxon>Bacteroidota</taxon>
        <taxon>Flavobacteriia</taxon>
        <taxon>Flavobacteriales</taxon>
        <taxon>Parvicellaceae</taxon>
        <taxon>Parvicella</taxon>
    </lineage>
</organism>